<keyword evidence="5" id="KW-1185">Reference proteome</keyword>
<comment type="similarity">
    <text evidence="1">Belongs to the mycobacterial PPE family.</text>
</comment>
<dbReference type="AlphaFoldDB" id="A0A1A3N594"/>
<dbReference type="InterPro" id="IPR000030">
    <property type="entry name" value="PPE_dom"/>
</dbReference>
<feature type="domain" description="PPE" evidence="3">
    <location>
        <begin position="5"/>
        <end position="166"/>
    </location>
</feature>
<protein>
    <recommendedName>
        <fullName evidence="3">PPE domain-containing protein</fullName>
    </recommendedName>
</protein>
<feature type="region of interest" description="Disordered" evidence="2">
    <location>
        <begin position="362"/>
        <end position="403"/>
    </location>
</feature>
<dbReference type="Pfam" id="PF00823">
    <property type="entry name" value="PPE"/>
    <property type="match status" value="1"/>
</dbReference>
<gene>
    <name evidence="4" type="ORF">A5636_05655</name>
</gene>
<name>A0A1A3N594_MYCAS</name>
<dbReference type="Gene3D" id="1.20.1260.20">
    <property type="entry name" value="PPE superfamily"/>
    <property type="match status" value="1"/>
</dbReference>
<comment type="caution">
    <text evidence="4">The sequence shown here is derived from an EMBL/GenBank/DDBJ whole genome shotgun (WGS) entry which is preliminary data.</text>
</comment>
<reference evidence="4 5" key="1">
    <citation type="submission" date="2016-06" db="EMBL/GenBank/DDBJ databases">
        <authorList>
            <person name="Kjaerup R.B."/>
            <person name="Dalgaard T.S."/>
            <person name="Juul-Madsen H.R."/>
        </authorList>
    </citation>
    <scope>NUCLEOTIDE SEQUENCE [LARGE SCALE GENOMIC DNA]</scope>
    <source>
        <strain evidence="4 5">1245139.5</strain>
    </source>
</reference>
<feature type="non-terminal residue" evidence="4">
    <location>
        <position position="403"/>
    </location>
</feature>
<evidence type="ECO:0000313" key="5">
    <source>
        <dbReference type="Proteomes" id="UP000093629"/>
    </source>
</evidence>
<organism evidence="4 5">
    <name type="scientific">Mycobacterium asiaticum</name>
    <dbReference type="NCBI Taxonomy" id="1790"/>
    <lineage>
        <taxon>Bacteria</taxon>
        <taxon>Bacillati</taxon>
        <taxon>Actinomycetota</taxon>
        <taxon>Actinomycetes</taxon>
        <taxon>Mycobacteriales</taxon>
        <taxon>Mycobacteriaceae</taxon>
        <taxon>Mycobacterium</taxon>
    </lineage>
</organism>
<feature type="compositionally biased region" description="Low complexity" evidence="2">
    <location>
        <begin position="362"/>
        <end position="396"/>
    </location>
</feature>
<dbReference type="PANTHER" id="PTHR46766">
    <property type="entry name" value="GLUTAMINE-RICH PROTEIN 2"/>
    <property type="match status" value="1"/>
</dbReference>
<evidence type="ECO:0000256" key="1">
    <source>
        <dbReference type="ARBA" id="ARBA00010652"/>
    </source>
</evidence>
<dbReference type="Proteomes" id="UP000093629">
    <property type="component" value="Unassembled WGS sequence"/>
</dbReference>
<dbReference type="SUPFAM" id="SSF140459">
    <property type="entry name" value="PE/PPE dimer-like"/>
    <property type="match status" value="1"/>
</dbReference>
<dbReference type="EMBL" id="LZLQ01000082">
    <property type="protein sequence ID" value="OBK15542.1"/>
    <property type="molecule type" value="Genomic_DNA"/>
</dbReference>
<proteinExistence type="inferred from homology"/>
<dbReference type="InterPro" id="IPR038332">
    <property type="entry name" value="PPE_sf"/>
</dbReference>
<dbReference type="PANTHER" id="PTHR46766:SF1">
    <property type="entry name" value="GLUTAMINE-RICH PROTEIN 2"/>
    <property type="match status" value="1"/>
</dbReference>
<dbReference type="GO" id="GO:0052572">
    <property type="term" value="P:response to host immune response"/>
    <property type="evidence" value="ECO:0007669"/>
    <property type="project" value="TreeGrafter"/>
</dbReference>
<evidence type="ECO:0000313" key="4">
    <source>
        <dbReference type="EMBL" id="OBK15542.1"/>
    </source>
</evidence>
<evidence type="ECO:0000256" key="2">
    <source>
        <dbReference type="SAM" id="MobiDB-lite"/>
    </source>
</evidence>
<accession>A0A1A3N594</accession>
<evidence type="ECO:0000259" key="3">
    <source>
        <dbReference type="Pfam" id="PF00823"/>
    </source>
</evidence>
<sequence length="403" mass="41842">MNPVWMALPPEVHSGLLSSGPGPGALLSSAGAWAALSTEYETAADDLVTVLSGVQGEAWQGSSAEAYVTAHLPYLSWLRQAGEASSENAARQDVVASAYAAALAAMPTLAELAANHATHGALQATNFFGINTIPIAVNEADYARMWVQAATAMSGYQAVSDATLIAAPGNPPAPDIVKSDLNSNPLTQFENLINNPQLDAILKQFGIGNDVIAHDPLVDNPFDDFVANILRNFGYNWNPLAGTLNGLEYDDYTDPTIAAFWVARTLELSEDFQQFFVYLQTNPVLAVQYLVSLELFDWPTHLAEVFTLTSQPAALAAALPVAAAPLASVGGLTGLAGLAALPQPIPAPAPAAVPPAVPTLVPATGPASVPAPTAASVTAPSNKPSSSHSFASTSTAPRKPTTR</sequence>